<dbReference type="AlphaFoldDB" id="F1M9Z5"/>
<dbReference type="InParanoid" id="F1M9Z5"/>
<keyword evidence="6 13" id="KW-1133">Transmembrane helix</keyword>
<keyword evidence="7 13" id="KW-0472">Membrane</keyword>
<dbReference type="Gene3D" id="2.60.40.10">
    <property type="entry name" value="Immunoglobulins"/>
    <property type="match status" value="1"/>
</dbReference>
<dbReference type="Pfam" id="PF07686">
    <property type="entry name" value="V-set"/>
    <property type="match status" value="1"/>
</dbReference>
<keyword evidence="8" id="KW-1015">Disulfide bond</keyword>
<sequence length="242" mass="27135">MWQFSALIFLFLPGCITAQDPVTGPEEVSGHEQGSLTVQCRYASGWEDYRKYWCRGSGWRSCEILVETDASERLAKKNRVSIRDDQTNFIFTVTMEDLRMSDADVYWCGITKVGRDPMFEVRVSIDPESSTTRTTESSTTITTESSTTIMTTMPTVLTSIPPNMENAGHERLIQNSPFIWPLLSSVSFQLLAFVVLPLLVSMLSAILWVNRPQRRSGGEVGRVKAHSSGAQDREKHFPGDGK</sequence>
<keyword evidence="10" id="KW-0393">Immunoglobulin domain</keyword>
<comment type="similarity">
    <text evidence="11">Belongs to the CD300 family.</text>
</comment>
<feature type="domain" description="Immunoglobulin V-set" evidence="15">
    <location>
        <begin position="24"/>
        <end position="112"/>
    </location>
</feature>
<evidence type="ECO:0000256" key="7">
    <source>
        <dbReference type="ARBA" id="ARBA00023136"/>
    </source>
</evidence>
<keyword evidence="17" id="KW-1185">Reference proteome</keyword>
<keyword evidence="9" id="KW-0675">Receptor</keyword>
<keyword evidence="2" id="KW-1003">Cell membrane</keyword>
<reference evidence="16" key="1">
    <citation type="submission" date="2024-01" db="EMBL/GenBank/DDBJ databases">
        <title>GRCr8: a new rat reference genome assembly contstructed from accurate long reads and long range scaffolding.</title>
        <authorList>
            <person name="Doris P.A."/>
            <person name="Kalbfleisch T."/>
            <person name="Li K."/>
            <person name="Howe K."/>
            <person name="Wood J."/>
        </authorList>
    </citation>
    <scope>NUCLEOTIDE SEQUENCE [LARGE SCALE GENOMIC DNA]</scope>
    <source>
        <strain evidence="16">Brown Norway</strain>
    </source>
</reference>
<dbReference type="OrthoDB" id="8920197at2759"/>
<dbReference type="GO" id="GO:0004888">
    <property type="term" value="F:transmembrane signaling receptor activity"/>
    <property type="evidence" value="ECO:0000318"/>
    <property type="project" value="GO_Central"/>
</dbReference>
<dbReference type="HOGENOM" id="CLU_051023_3_0_1"/>
<organism evidence="16 17">
    <name type="scientific">Rattus norvegicus</name>
    <name type="common">Rat</name>
    <dbReference type="NCBI Taxonomy" id="10116"/>
    <lineage>
        <taxon>Eukaryota</taxon>
        <taxon>Metazoa</taxon>
        <taxon>Chordata</taxon>
        <taxon>Craniata</taxon>
        <taxon>Vertebrata</taxon>
        <taxon>Euteleostomi</taxon>
        <taxon>Mammalia</taxon>
        <taxon>Eutheria</taxon>
        <taxon>Euarchontoglires</taxon>
        <taxon>Glires</taxon>
        <taxon>Rodentia</taxon>
        <taxon>Myomorpha</taxon>
        <taxon>Muroidea</taxon>
        <taxon>Muridae</taxon>
        <taxon>Murinae</taxon>
        <taxon>Rattus</taxon>
    </lineage>
</organism>
<reference evidence="16" key="3">
    <citation type="submission" date="2025-09" db="UniProtKB">
        <authorList>
            <consortium name="Ensembl"/>
        </authorList>
    </citation>
    <scope>IDENTIFICATION</scope>
    <source>
        <strain evidence="16">Brown Norway</strain>
    </source>
</reference>
<evidence type="ECO:0000256" key="9">
    <source>
        <dbReference type="ARBA" id="ARBA00023170"/>
    </source>
</evidence>
<dbReference type="PANTHER" id="PTHR11860:SF101">
    <property type="entry name" value="CMRF35-LIKE MOLECULE 1"/>
    <property type="match status" value="1"/>
</dbReference>
<evidence type="ECO:0000256" key="8">
    <source>
        <dbReference type="ARBA" id="ARBA00023157"/>
    </source>
</evidence>
<evidence type="ECO:0000313" key="18">
    <source>
        <dbReference type="RGD" id="1305426"/>
    </source>
</evidence>
<protein>
    <submittedName>
        <fullName evidence="16">Cd300 molecule-like family member E</fullName>
    </submittedName>
</protein>
<evidence type="ECO:0000313" key="16">
    <source>
        <dbReference type="Ensembl" id="ENSRNOP00000036953.6"/>
    </source>
</evidence>
<evidence type="ECO:0000313" key="17">
    <source>
        <dbReference type="Proteomes" id="UP000002494"/>
    </source>
</evidence>
<dbReference type="GO" id="GO:0002757">
    <property type="term" value="P:immune response-activating signaling pathway"/>
    <property type="evidence" value="ECO:0000318"/>
    <property type="project" value="GO_Central"/>
</dbReference>
<dbReference type="GO" id="GO:0005886">
    <property type="term" value="C:plasma membrane"/>
    <property type="evidence" value="ECO:0000318"/>
    <property type="project" value="GO_Central"/>
</dbReference>
<accession>F1M9Z5</accession>
<gene>
    <name evidence="16 18" type="primary">Cd300le</name>
</gene>
<dbReference type="PANTHER" id="PTHR11860">
    <property type="entry name" value="POLYMERIC-IMMUNOGLOBULIN RECEPTOR"/>
    <property type="match status" value="1"/>
</dbReference>
<evidence type="ECO:0000256" key="12">
    <source>
        <dbReference type="SAM" id="MobiDB-lite"/>
    </source>
</evidence>
<feature type="transmembrane region" description="Helical" evidence="13">
    <location>
        <begin position="178"/>
        <end position="209"/>
    </location>
</feature>
<feature type="chain" id="PRO_5035265062" evidence="14">
    <location>
        <begin position="19"/>
        <end position="242"/>
    </location>
</feature>
<dbReference type="Proteomes" id="UP000002494">
    <property type="component" value="Chromosome 10"/>
</dbReference>
<keyword evidence="4 14" id="KW-0732">Signal</keyword>
<reference evidence="16" key="2">
    <citation type="submission" date="2025-08" db="UniProtKB">
        <authorList>
            <consortium name="Ensembl"/>
        </authorList>
    </citation>
    <scope>IDENTIFICATION</scope>
    <source>
        <strain evidence="16">Brown Norway</strain>
    </source>
</reference>
<dbReference type="FunFam" id="2.60.40.10:FF:000370">
    <property type="entry name" value="CMRF35-like molecule 1"/>
    <property type="match status" value="1"/>
</dbReference>
<dbReference type="RGD" id="1305426">
    <property type="gene designation" value="Cd300le"/>
</dbReference>
<dbReference type="Ensembl" id="ENSRNOT00000034741.7">
    <property type="protein sequence ID" value="ENSRNOP00000036953.6"/>
    <property type="gene ID" value="ENSRNOG00000042825.4"/>
</dbReference>
<evidence type="ECO:0000256" key="6">
    <source>
        <dbReference type="ARBA" id="ARBA00022989"/>
    </source>
</evidence>
<dbReference type="Bgee" id="ENSRNOG00000042825">
    <property type="expression patterns" value="Expressed in spleen and 19 other cell types or tissues"/>
</dbReference>
<feature type="compositionally biased region" description="Basic and acidic residues" evidence="12">
    <location>
        <begin position="231"/>
        <end position="242"/>
    </location>
</feature>
<dbReference type="AGR" id="RGD:1305426"/>
<dbReference type="OMA" id="DWNYCNI"/>
<evidence type="ECO:0000256" key="11">
    <source>
        <dbReference type="ARBA" id="ARBA00043958"/>
    </source>
</evidence>
<dbReference type="InterPro" id="IPR013106">
    <property type="entry name" value="Ig_V-set"/>
</dbReference>
<dbReference type="GeneTree" id="ENSGT00940000154332"/>
<dbReference type="InterPro" id="IPR013783">
    <property type="entry name" value="Ig-like_fold"/>
</dbReference>
<dbReference type="InterPro" id="IPR050671">
    <property type="entry name" value="CD300_family_receptors"/>
</dbReference>
<dbReference type="PaxDb" id="10116-ENSRNOP00000036953"/>
<dbReference type="CDD" id="cd05716">
    <property type="entry name" value="IgV_pIgR_like"/>
    <property type="match status" value="1"/>
</dbReference>
<evidence type="ECO:0000256" key="10">
    <source>
        <dbReference type="ARBA" id="ARBA00023319"/>
    </source>
</evidence>
<feature type="region of interest" description="Disordered" evidence="12">
    <location>
        <begin position="217"/>
        <end position="242"/>
    </location>
</feature>
<dbReference type="eggNOG" id="ENOG502S8BD">
    <property type="taxonomic scope" value="Eukaryota"/>
</dbReference>
<evidence type="ECO:0000256" key="3">
    <source>
        <dbReference type="ARBA" id="ARBA00022692"/>
    </source>
</evidence>
<evidence type="ECO:0000259" key="15">
    <source>
        <dbReference type="Pfam" id="PF07686"/>
    </source>
</evidence>
<dbReference type="VEuPathDB" id="HostDB:ENSRNOG00000042825"/>
<dbReference type="InterPro" id="IPR036179">
    <property type="entry name" value="Ig-like_dom_sf"/>
</dbReference>
<evidence type="ECO:0000256" key="13">
    <source>
        <dbReference type="SAM" id="Phobius"/>
    </source>
</evidence>
<comment type="subcellular location">
    <subcellularLocation>
        <location evidence="1">Cell membrane</location>
        <topology evidence="1">Single-pass type I membrane protein</topology>
    </subcellularLocation>
</comment>
<evidence type="ECO:0000256" key="2">
    <source>
        <dbReference type="ARBA" id="ARBA00022475"/>
    </source>
</evidence>
<evidence type="ECO:0000256" key="4">
    <source>
        <dbReference type="ARBA" id="ARBA00022729"/>
    </source>
</evidence>
<proteinExistence type="inferred from homology"/>
<name>F1M9Z5_RAT</name>
<keyword evidence="5" id="KW-0391">Immunity</keyword>
<dbReference type="FunCoup" id="F1M9Z5">
    <property type="interactions" value="396"/>
</dbReference>
<evidence type="ECO:0000256" key="1">
    <source>
        <dbReference type="ARBA" id="ARBA00004251"/>
    </source>
</evidence>
<feature type="signal peptide" evidence="14">
    <location>
        <begin position="1"/>
        <end position="18"/>
    </location>
</feature>
<keyword evidence="3 13" id="KW-0812">Transmembrane</keyword>
<evidence type="ECO:0000256" key="14">
    <source>
        <dbReference type="SAM" id="SignalP"/>
    </source>
</evidence>
<evidence type="ECO:0000256" key="5">
    <source>
        <dbReference type="ARBA" id="ARBA00022859"/>
    </source>
</evidence>
<dbReference type="SUPFAM" id="SSF48726">
    <property type="entry name" value="Immunoglobulin"/>
    <property type="match status" value="1"/>
</dbReference>